<dbReference type="Pfam" id="PF05546">
    <property type="entry name" value="She9_MDM33"/>
    <property type="match status" value="1"/>
</dbReference>
<comment type="function">
    <text evidence="9">Required for the maintenance of the structure of the mitochondrial inner membrane. Involved in mitochondrial morphology. Causes growth arrest when highly overexpressed.</text>
</comment>
<evidence type="ECO:0000256" key="7">
    <source>
        <dbReference type="ARBA" id="ARBA00023128"/>
    </source>
</evidence>
<keyword evidence="8 10" id="KW-0472">Membrane</keyword>
<dbReference type="GO" id="GO:0007007">
    <property type="term" value="P:inner mitochondrial membrane organization"/>
    <property type="evidence" value="ECO:0007669"/>
    <property type="project" value="TreeGrafter"/>
</dbReference>
<evidence type="ECO:0000256" key="1">
    <source>
        <dbReference type="ARBA" id="ARBA00007472"/>
    </source>
</evidence>
<dbReference type="FunCoup" id="A0A369JB27">
    <property type="interactions" value="68"/>
</dbReference>
<name>A0A369JB27_HYPMA</name>
<keyword evidence="14" id="KW-1185">Reference proteome</keyword>
<evidence type="ECO:0000256" key="5">
    <source>
        <dbReference type="ARBA" id="ARBA00022989"/>
    </source>
</evidence>
<gene>
    <name evidence="13" type="primary">SHE9</name>
    <name evidence="13" type="ORF">Hypma_000790</name>
</gene>
<evidence type="ECO:0000256" key="4">
    <source>
        <dbReference type="ARBA" id="ARBA00022946"/>
    </source>
</evidence>
<reference evidence="13" key="1">
    <citation type="submission" date="2018-04" db="EMBL/GenBank/DDBJ databases">
        <title>Whole genome sequencing of Hypsizygus marmoreus.</title>
        <authorList>
            <person name="Choi I.-G."/>
            <person name="Min B."/>
            <person name="Kim J.-G."/>
            <person name="Kim S."/>
            <person name="Oh Y.-L."/>
            <person name="Kong W.-S."/>
            <person name="Park H."/>
            <person name="Jeong J."/>
            <person name="Song E.-S."/>
        </authorList>
    </citation>
    <scope>NUCLEOTIDE SEQUENCE [LARGE SCALE GENOMIC DNA]</scope>
    <source>
        <strain evidence="13">51987-8</strain>
    </source>
</reference>
<evidence type="ECO:0000256" key="11">
    <source>
        <dbReference type="SAM" id="Coils"/>
    </source>
</evidence>
<evidence type="ECO:0000313" key="13">
    <source>
        <dbReference type="EMBL" id="RDB17817.1"/>
    </source>
</evidence>
<evidence type="ECO:0000256" key="3">
    <source>
        <dbReference type="ARBA" id="ARBA00022792"/>
    </source>
</evidence>
<evidence type="ECO:0000256" key="10">
    <source>
        <dbReference type="RuleBase" id="RU364128"/>
    </source>
</evidence>
<feature type="coiled-coil region" evidence="11">
    <location>
        <begin position="126"/>
        <end position="160"/>
    </location>
</feature>
<keyword evidence="4 10" id="KW-0809">Transit peptide</keyword>
<comment type="caution">
    <text evidence="13">The sequence shown here is derived from an EMBL/GenBank/DDBJ whole genome shotgun (WGS) entry which is preliminary data.</text>
</comment>
<dbReference type="Proteomes" id="UP000076154">
    <property type="component" value="Unassembled WGS sequence"/>
</dbReference>
<evidence type="ECO:0000256" key="9">
    <source>
        <dbReference type="ARBA" id="ARBA00024807"/>
    </source>
</evidence>
<evidence type="ECO:0000313" key="14">
    <source>
        <dbReference type="Proteomes" id="UP000076154"/>
    </source>
</evidence>
<feature type="region of interest" description="Disordered" evidence="12">
    <location>
        <begin position="22"/>
        <end position="70"/>
    </location>
</feature>
<keyword evidence="6 11" id="KW-0175">Coiled coil</keyword>
<accession>A0A369JB27</accession>
<sequence>MLRASLLRPSVIRQFSSSSAKWTLIPRPPNDSSTNTETRTESPVPVSTSSEEHVHRSNYPTDNPLPTEPAPLSPYDLELVKQRIREWTGHAALSFRNRADDFTANTKTTLSQLGLELNRMTGYEAIEALKRNVVEQEDRIKATREAAREAKAAYDEAVAQRSLSQREVNDLLQRKSSWLDHDVSRFTTLVRQDHLFEQQETRAKATLDEMENAVEREFSELMRSILARYHEEQVWSDKIRSASTYGSLAVLGLNMLVFVMAIIVVEPWKRRRLAQTFEKKIEELSQENEARLDASMKEIGGQLAEQEQLISKFVETSQNLVAAAVAQPVVQEIIREVKAIPGGFEVGGTGLTAFQSRQRTLELSVVAASAFGAGIIGCLWLLGR</sequence>
<evidence type="ECO:0000256" key="6">
    <source>
        <dbReference type="ARBA" id="ARBA00023054"/>
    </source>
</evidence>
<dbReference type="InterPro" id="IPR008839">
    <property type="entry name" value="MDM33_fungi"/>
</dbReference>
<dbReference type="OrthoDB" id="5595506at2759"/>
<comment type="subunit">
    <text evidence="10">Homooligomer.</text>
</comment>
<keyword evidence="5 10" id="KW-1133">Transmembrane helix</keyword>
<dbReference type="EMBL" id="LUEZ02000107">
    <property type="protein sequence ID" value="RDB17817.1"/>
    <property type="molecule type" value="Genomic_DNA"/>
</dbReference>
<dbReference type="PANTHER" id="PTHR31961">
    <property type="entry name" value="SENSITIVE TO HIGH EXPRESSION PROTEIN 9, MITOCHONDRIAL"/>
    <property type="match status" value="1"/>
</dbReference>
<keyword evidence="3 10" id="KW-0999">Mitochondrion inner membrane</keyword>
<feature type="transmembrane region" description="Helical" evidence="10">
    <location>
        <begin position="363"/>
        <end position="382"/>
    </location>
</feature>
<dbReference type="PANTHER" id="PTHR31961:SF3">
    <property type="entry name" value="SENSITIVE TO HIGH EXPRESSION PROTEIN 9, MITOCHONDRIAL"/>
    <property type="match status" value="1"/>
</dbReference>
<evidence type="ECO:0000256" key="8">
    <source>
        <dbReference type="ARBA" id="ARBA00023136"/>
    </source>
</evidence>
<comment type="subcellular location">
    <subcellularLocation>
        <location evidence="10">Mitochondrion inner membrane</location>
        <topology evidence="10">Multi-pass membrane protein</topology>
    </subcellularLocation>
</comment>
<keyword evidence="7 10" id="KW-0496">Mitochondrion</keyword>
<dbReference type="AlphaFoldDB" id="A0A369JB27"/>
<feature type="transmembrane region" description="Helical" evidence="10">
    <location>
        <begin position="245"/>
        <end position="265"/>
    </location>
</feature>
<keyword evidence="2 10" id="KW-0812">Transmembrane</keyword>
<evidence type="ECO:0000256" key="2">
    <source>
        <dbReference type="ARBA" id="ARBA00022692"/>
    </source>
</evidence>
<proteinExistence type="inferred from homology"/>
<evidence type="ECO:0000256" key="12">
    <source>
        <dbReference type="SAM" id="MobiDB-lite"/>
    </source>
</evidence>
<dbReference type="STRING" id="39966.A0A369JB27"/>
<dbReference type="InParanoid" id="A0A369JB27"/>
<comment type="similarity">
    <text evidence="1 10">Belongs to the SHE9 family.</text>
</comment>
<organism evidence="13 14">
    <name type="scientific">Hypsizygus marmoreus</name>
    <name type="common">White beech mushroom</name>
    <name type="synonym">Agaricus marmoreus</name>
    <dbReference type="NCBI Taxonomy" id="39966"/>
    <lineage>
        <taxon>Eukaryota</taxon>
        <taxon>Fungi</taxon>
        <taxon>Dikarya</taxon>
        <taxon>Basidiomycota</taxon>
        <taxon>Agaricomycotina</taxon>
        <taxon>Agaricomycetes</taxon>
        <taxon>Agaricomycetidae</taxon>
        <taxon>Agaricales</taxon>
        <taxon>Tricholomatineae</taxon>
        <taxon>Lyophyllaceae</taxon>
        <taxon>Hypsizygus</taxon>
    </lineage>
</organism>
<dbReference type="GO" id="GO:0005743">
    <property type="term" value="C:mitochondrial inner membrane"/>
    <property type="evidence" value="ECO:0007669"/>
    <property type="project" value="UniProtKB-SubCell"/>
</dbReference>
<protein>
    <recommendedName>
        <fullName evidence="10">Sensitive to high expression protein 9, mitochondrial</fullName>
    </recommendedName>
</protein>